<dbReference type="Proteomes" id="UP000269396">
    <property type="component" value="Unassembled WGS sequence"/>
</dbReference>
<reference evidence="1 2" key="1">
    <citation type="submission" date="2018-11" db="EMBL/GenBank/DDBJ databases">
        <authorList>
            <consortium name="Pathogen Informatics"/>
        </authorList>
    </citation>
    <scope>NUCLEOTIDE SEQUENCE [LARGE SCALE GENOMIC DNA]</scope>
    <source>
        <strain>Denwood</strain>
        <strain evidence="2">Zambia</strain>
    </source>
</reference>
<gene>
    <name evidence="1" type="ORF">SMTD_LOCUS12139</name>
</gene>
<evidence type="ECO:0000313" key="2">
    <source>
        <dbReference type="Proteomes" id="UP000269396"/>
    </source>
</evidence>
<accession>A0A183PCQ3</accession>
<name>A0A183PCQ3_9TREM</name>
<dbReference type="EMBL" id="UZAL01032148">
    <property type="protein sequence ID" value="VDP60162.1"/>
    <property type="molecule type" value="Genomic_DNA"/>
</dbReference>
<organism evidence="1 2">
    <name type="scientific">Schistosoma mattheei</name>
    <dbReference type="NCBI Taxonomy" id="31246"/>
    <lineage>
        <taxon>Eukaryota</taxon>
        <taxon>Metazoa</taxon>
        <taxon>Spiralia</taxon>
        <taxon>Lophotrochozoa</taxon>
        <taxon>Platyhelminthes</taxon>
        <taxon>Trematoda</taxon>
        <taxon>Digenea</taxon>
        <taxon>Strigeidida</taxon>
        <taxon>Schistosomatoidea</taxon>
        <taxon>Schistosomatidae</taxon>
        <taxon>Schistosoma</taxon>
    </lineage>
</organism>
<protein>
    <submittedName>
        <fullName evidence="1">Uncharacterized protein</fullName>
    </submittedName>
</protein>
<proteinExistence type="predicted"/>
<dbReference type="AlphaFoldDB" id="A0A183PCQ3"/>
<evidence type="ECO:0000313" key="1">
    <source>
        <dbReference type="EMBL" id="VDP60162.1"/>
    </source>
</evidence>
<dbReference type="STRING" id="31246.A0A183PCQ3"/>
<keyword evidence="2" id="KW-1185">Reference proteome</keyword>
<sequence>MICLLFVNLLKSIYALIPFFTLKDPAKRHKGAISMAGGFPMIMGLLVFGVQHLVASIRCTGCALRS</sequence>